<evidence type="ECO:0008006" key="6">
    <source>
        <dbReference type="Google" id="ProtNLM"/>
    </source>
</evidence>
<sequence length="235" mass="26658">MGLAMVDNFLKQGAKFTIMLDVNEKLGLKSSTELKQKYGADRVTFTMCDVTKDLDKIYKEITKVFTTVDVLINNAGVLDEKNIRRTMEINTIAVMEWTMKFYDLMRKDFHGNGGTIINVSSIFGFESFPFSYTYGASKAAVLAFSRSLGQKYNYDKSGVRVITLCPGLTRTALPMNGNVRDDDTYDDLRKWTKHKYQWQNADDVGKAVANIFTKAHSGTVWVVEEGKTVEKKYIQ</sequence>
<dbReference type="PROSITE" id="PS00061">
    <property type="entry name" value="ADH_SHORT"/>
    <property type="match status" value="1"/>
</dbReference>
<dbReference type="AlphaFoldDB" id="A0A5E4PRR3"/>
<dbReference type="InterPro" id="IPR002347">
    <property type="entry name" value="SDR_fam"/>
</dbReference>
<dbReference type="PRINTS" id="PR00080">
    <property type="entry name" value="SDRFAMILY"/>
</dbReference>
<dbReference type="EMBL" id="FZQP02000189">
    <property type="protein sequence ID" value="VVC87772.1"/>
    <property type="molecule type" value="Genomic_DNA"/>
</dbReference>
<dbReference type="InterPro" id="IPR020904">
    <property type="entry name" value="Sc_DH/Rdtase_CS"/>
</dbReference>
<dbReference type="InterPro" id="IPR036291">
    <property type="entry name" value="NAD(P)-bd_dom_sf"/>
</dbReference>
<comment type="similarity">
    <text evidence="1 3">Belongs to the short-chain dehydrogenases/reductases (SDR) family.</text>
</comment>
<dbReference type="PANTHER" id="PTHR44229">
    <property type="entry name" value="15-HYDROXYPROSTAGLANDIN DEHYDROGENASE [NAD(+)]"/>
    <property type="match status" value="1"/>
</dbReference>
<dbReference type="Pfam" id="PF00106">
    <property type="entry name" value="adh_short"/>
    <property type="match status" value="1"/>
</dbReference>
<protein>
    <recommendedName>
        <fullName evidence="6">Alcohol dehydrogenase</fullName>
    </recommendedName>
</protein>
<evidence type="ECO:0000313" key="5">
    <source>
        <dbReference type="Proteomes" id="UP000324832"/>
    </source>
</evidence>
<evidence type="ECO:0000256" key="2">
    <source>
        <dbReference type="ARBA" id="ARBA00023002"/>
    </source>
</evidence>
<name>A0A5E4PRR3_9NEOP</name>
<dbReference type="PANTHER" id="PTHR44229:SF8">
    <property type="entry name" value="ALCOHOL DEHYDROGENASE-RELATED"/>
    <property type="match status" value="1"/>
</dbReference>
<reference evidence="4 5" key="1">
    <citation type="submission" date="2017-07" db="EMBL/GenBank/DDBJ databases">
        <authorList>
            <person name="Talla V."/>
            <person name="Backstrom N."/>
        </authorList>
    </citation>
    <scope>NUCLEOTIDE SEQUENCE [LARGE SCALE GENOMIC DNA]</scope>
</reference>
<dbReference type="SUPFAM" id="SSF51735">
    <property type="entry name" value="NAD(P)-binding Rossmann-fold domains"/>
    <property type="match status" value="1"/>
</dbReference>
<keyword evidence="2" id="KW-0560">Oxidoreductase</keyword>
<evidence type="ECO:0000256" key="1">
    <source>
        <dbReference type="ARBA" id="ARBA00006484"/>
    </source>
</evidence>
<keyword evidence="5" id="KW-1185">Reference proteome</keyword>
<accession>A0A5E4PRR3</accession>
<evidence type="ECO:0000313" key="4">
    <source>
        <dbReference type="EMBL" id="VVC87772.1"/>
    </source>
</evidence>
<dbReference type="PRINTS" id="PR01167">
    <property type="entry name" value="INSADHFAMILY"/>
</dbReference>
<gene>
    <name evidence="4" type="ORF">LSINAPIS_LOCUS1299</name>
</gene>
<dbReference type="Proteomes" id="UP000324832">
    <property type="component" value="Unassembled WGS sequence"/>
</dbReference>
<dbReference type="GO" id="GO:0005737">
    <property type="term" value="C:cytoplasm"/>
    <property type="evidence" value="ECO:0007669"/>
    <property type="project" value="TreeGrafter"/>
</dbReference>
<dbReference type="GO" id="GO:0016616">
    <property type="term" value="F:oxidoreductase activity, acting on the CH-OH group of donors, NAD or NADP as acceptor"/>
    <property type="evidence" value="ECO:0007669"/>
    <property type="project" value="TreeGrafter"/>
</dbReference>
<organism evidence="4 5">
    <name type="scientific">Leptidea sinapis</name>
    <dbReference type="NCBI Taxonomy" id="189913"/>
    <lineage>
        <taxon>Eukaryota</taxon>
        <taxon>Metazoa</taxon>
        <taxon>Ecdysozoa</taxon>
        <taxon>Arthropoda</taxon>
        <taxon>Hexapoda</taxon>
        <taxon>Insecta</taxon>
        <taxon>Pterygota</taxon>
        <taxon>Neoptera</taxon>
        <taxon>Endopterygota</taxon>
        <taxon>Lepidoptera</taxon>
        <taxon>Glossata</taxon>
        <taxon>Ditrysia</taxon>
        <taxon>Papilionoidea</taxon>
        <taxon>Pieridae</taxon>
        <taxon>Dismorphiinae</taxon>
        <taxon>Leptidea</taxon>
    </lineage>
</organism>
<evidence type="ECO:0000256" key="3">
    <source>
        <dbReference type="RuleBase" id="RU000363"/>
    </source>
</evidence>
<dbReference type="Gene3D" id="3.40.50.720">
    <property type="entry name" value="NAD(P)-binding Rossmann-like Domain"/>
    <property type="match status" value="1"/>
</dbReference>
<proteinExistence type="inferred from homology"/>